<organism evidence="2 3">
    <name type="scientific">Streptomyces cylindrosporus</name>
    <dbReference type="NCBI Taxonomy" id="2927583"/>
    <lineage>
        <taxon>Bacteria</taxon>
        <taxon>Bacillati</taxon>
        <taxon>Actinomycetota</taxon>
        <taxon>Actinomycetes</taxon>
        <taxon>Kitasatosporales</taxon>
        <taxon>Streptomycetaceae</taxon>
        <taxon>Streptomyces</taxon>
    </lineage>
</organism>
<sequence length="885" mass="86361">MTTVTGKLLGYASPQRVEMKATLVDVTGKDAVGYAASVPGELVRPVPITPGADGAWTVDLTANTLITSQAGDTLWAIQEGRAKDGTPIVSYVAVPDSGTWWVGDILADLSSTQTGDGTVVYLPGAAGQDGASAYEVAVANGFTGSQAEWLASLVGPQGAPGSGGGAVDSVNGATGVVVLDAADVGADPAGAAAAAQTAAVSAAAADATAKVTAHTNATDPHGDRAAAATALTAHAGAADPHGDRSYTDTQTATRVPTTRQITAGTGLTGGGTLAADRTLAVAYGTSAGTAAAGNDPRLADARTPTAHAASHQAGGSDELALTQAQITGLAAALAGLFPKTGGTLTGDLTLDGHNLTVQRADGTGAYRFRVTGGGLDLEVGGMDVIVSTWTGADFTGTQADVLRLEAAGPHLIGRTQFGTNGYDDVHDIDPTTGVASLGAKNGSLNLRFCGRRTTTGAPTTGTWATGDVLQDSAGTWWLCTAAGTPGTWTSPPATPTVHAASHATGGSDPVSPASIGAEPVGTATAAVSAHTAASDPHGDRAYADGKLAKTANLSDLGSVSTARTNLGLGAAALLAVGTTAGTVAAGDDSRITGSAQKASNLSDLASASTARTNLGLGGAALLGVGTGAGTVAAGDDSRITGAAQKASNLADLASASTARSNLGLGGAALLGVGTAAGTVAAGDDSRITGALPAAGGSISGNLQVSGNALGQDFPAAHGVAAWCYDPALAVNSTQLTAGTLYLVRVNIAAAVNVTKMYWWVANTGSGATTNGNWVGLYSSAGTLLASTNVDAGFSSATLKATTIASTALAAGSFYWVGLLFNASVTPTLTRGSGWTGVDAAANLGLAASAYRFAKNGTGLTSLPSSITPSSNIGSDIAGPWVAVGA</sequence>
<evidence type="ECO:0000313" key="2">
    <source>
        <dbReference type="EMBL" id="MCI3279203.1"/>
    </source>
</evidence>
<reference evidence="2" key="1">
    <citation type="submission" date="2022-03" db="EMBL/GenBank/DDBJ databases">
        <title>Streptomyces 7R015 and 7R016 isolated from Barleria lupulina in Thailand.</title>
        <authorList>
            <person name="Kanchanasin P."/>
            <person name="Phongsopitanun W."/>
            <person name="Tanasupawat S."/>
        </authorList>
    </citation>
    <scope>NUCLEOTIDE SEQUENCE</scope>
    <source>
        <strain evidence="2">7R015</strain>
    </source>
</reference>
<gene>
    <name evidence="2" type="ORF">MQP27_49880</name>
</gene>
<dbReference type="RefSeq" id="WP_242778997.1">
    <property type="nucleotide sequence ID" value="NZ_JALDAY010000024.1"/>
</dbReference>
<evidence type="ECO:0000256" key="1">
    <source>
        <dbReference type="SAM" id="MobiDB-lite"/>
    </source>
</evidence>
<name>A0ABS9YPK2_9ACTN</name>
<dbReference type="Proteomes" id="UP001165269">
    <property type="component" value="Unassembled WGS sequence"/>
</dbReference>
<feature type="region of interest" description="Disordered" evidence="1">
    <location>
        <begin position="236"/>
        <end position="255"/>
    </location>
</feature>
<proteinExistence type="predicted"/>
<comment type="caution">
    <text evidence="2">The sequence shown here is derived from an EMBL/GenBank/DDBJ whole genome shotgun (WGS) entry which is preliminary data.</text>
</comment>
<dbReference type="EMBL" id="JALDAY010000024">
    <property type="protein sequence ID" value="MCI3279203.1"/>
    <property type="molecule type" value="Genomic_DNA"/>
</dbReference>
<accession>A0ABS9YPK2</accession>
<protein>
    <submittedName>
        <fullName evidence="2">Uncharacterized protein</fullName>
    </submittedName>
</protein>
<evidence type="ECO:0000313" key="3">
    <source>
        <dbReference type="Proteomes" id="UP001165269"/>
    </source>
</evidence>
<feature type="region of interest" description="Disordered" evidence="1">
    <location>
        <begin position="487"/>
        <end position="516"/>
    </location>
</feature>
<keyword evidence="3" id="KW-1185">Reference proteome</keyword>